<dbReference type="InterPro" id="IPR037053">
    <property type="entry name" value="Phage_tail_collar_dom_sf"/>
</dbReference>
<accession>A0A2D2B1I8</accession>
<dbReference type="Gene3D" id="3.90.1340.10">
    <property type="entry name" value="Phage tail collar domain"/>
    <property type="match status" value="1"/>
</dbReference>
<dbReference type="EMBL" id="CP024201">
    <property type="protein sequence ID" value="ATQ44119.1"/>
    <property type="molecule type" value="Genomic_DNA"/>
</dbReference>
<dbReference type="SUPFAM" id="SSF88874">
    <property type="entry name" value="Receptor-binding domain of short tail fibre protein gp12"/>
    <property type="match status" value="1"/>
</dbReference>
<keyword evidence="3" id="KW-1185">Reference proteome</keyword>
<dbReference type="InterPro" id="IPR011083">
    <property type="entry name" value="Phage_tail_collar_dom"/>
</dbReference>
<feature type="domain" description="Phage tail collar" evidence="1">
    <location>
        <begin position="7"/>
        <end position="63"/>
    </location>
</feature>
<evidence type="ECO:0000313" key="3">
    <source>
        <dbReference type="Proteomes" id="UP000228945"/>
    </source>
</evidence>
<evidence type="ECO:0000259" key="1">
    <source>
        <dbReference type="Pfam" id="PF07484"/>
    </source>
</evidence>
<proteinExistence type="predicted"/>
<sequence length="180" mass="18573">MAEYYLGQIMMTGFNFAQKNFAMCNGQLLPIAQNQALFSLLGVIYGGNGTTNFQLPNLMGRAPVGQGRGPFGTNNIGQSGGVENVTVLLNQLPQHTHMFAANTAAGTTLTPSAAPGTYATATISGGGTESIYAPPASGALVPLLPAAISSVGGTLPHANMQPFEVINFNIALNGVYPSRN</sequence>
<dbReference type="KEGG" id="cmb:CSW64_17860"/>
<dbReference type="RefSeq" id="WP_099623367.1">
    <property type="nucleotide sequence ID" value="NZ_CP024201.1"/>
</dbReference>
<name>A0A2D2B1I8_9CAUL</name>
<dbReference type="Pfam" id="PF07484">
    <property type="entry name" value="Collar"/>
    <property type="match status" value="1"/>
</dbReference>
<organism evidence="2 3">
    <name type="scientific">Caulobacter mirabilis</name>
    <dbReference type="NCBI Taxonomy" id="69666"/>
    <lineage>
        <taxon>Bacteria</taxon>
        <taxon>Pseudomonadati</taxon>
        <taxon>Pseudomonadota</taxon>
        <taxon>Alphaproteobacteria</taxon>
        <taxon>Caulobacterales</taxon>
        <taxon>Caulobacteraceae</taxon>
        <taxon>Caulobacter</taxon>
    </lineage>
</organism>
<dbReference type="OrthoDB" id="9810174at2"/>
<protein>
    <submittedName>
        <fullName evidence="2">Microcystin-dependent protein</fullName>
    </submittedName>
</protein>
<reference evidence="2 3" key="1">
    <citation type="submission" date="2017-10" db="EMBL/GenBank/DDBJ databases">
        <title>Genome sequence of Caulobacter mirabilis FWC38.</title>
        <authorList>
            <person name="Fiebig A."/>
            <person name="Crosson S."/>
        </authorList>
    </citation>
    <scope>NUCLEOTIDE SEQUENCE [LARGE SCALE GENOMIC DNA]</scope>
    <source>
        <strain evidence="2 3">FWC 38</strain>
    </source>
</reference>
<dbReference type="Proteomes" id="UP000228945">
    <property type="component" value="Chromosome"/>
</dbReference>
<dbReference type="AlphaFoldDB" id="A0A2D2B1I8"/>
<gene>
    <name evidence="2" type="ORF">CSW64_17860</name>
</gene>
<evidence type="ECO:0000313" key="2">
    <source>
        <dbReference type="EMBL" id="ATQ44119.1"/>
    </source>
</evidence>